<dbReference type="AlphaFoldDB" id="A0A1W1VUR3"/>
<evidence type="ECO:0000313" key="3">
    <source>
        <dbReference type="Proteomes" id="UP000192582"/>
    </source>
</evidence>
<dbReference type="GO" id="GO:0006355">
    <property type="term" value="P:regulation of DNA-templated transcription"/>
    <property type="evidence" value="ECO:0007669"/>
    <property type="project" value="InterPro"/>
</dbReference>
<protein>
    <submittedName>
        <fullName evidence="2">Uncharacterized protein</fullName>
    </submittedName>
</protein>
<dbReference type="Gene3D" id="1.10.1220.10">
    <property type="entry name" value="Met repressor-like"/>
    <property type="match status" value="1"/>
</dbReference>
<dbReference type="EMBL" id="FWWU01000010">
    <property type="protein sequence ID" value="SMB97098.1"/>
    <property type="molecule type" value="Genomic_DNA"/>
</dbReference>
<dbReference type="OrthoDB" id="10018581at2"/>
<feature type="compositionally biased region" description="Polar residues" evidence="1">
    <location>
        <begin position="52"/>
        <end position="63"/>
    </location>
</feature>
<feature type="region of interest" description="Disordered" evidence="1">
    <location>
        <begin position="14"/>
        <end position="112"/>
    </location>
</feature>
<sequence length="149" mass="15501">MTKGGKFGGALGALAKAKAPRAAAGEASSVPDSPISGNQENPNAGSPENPISGDQETQASGQPQAAGLQASEILLSGNRDILSSGNHEKQKSGKQGSQEGDPPQRPQREKYSTILDSGLVTQLKMYAVQNRMKDSQVVEAALRAYLRNG</sequence>
<organism evidence="2 3">
    <name type="scientific">Deinococcus hopiensis KR-140</name>
    <dbReference type="NCBI Taxonomy" id="695939"/>
    <lineage>
        <taxon>Bacteria</taxon>
        <taxon>Thermotogati</taxon>
        <taxon>Deinococcota</taxon>
        <taxon>Deinococci</taxon>
        <taxon>Deinococcales</taxon>
        <taxon>Deinococcaceae</taxon>
        <taxon>Deinococcus</taxon>
    </lineage>
</organism>
<feature type="compositionally biased region" description="Polar residues" evidence="1">
    <location>
        <begin position="35"/>
        <end position="46"/>
    </location>
</feature>
<keyword evidence="3" id="KW-1185">Reference proteome</keyword>
<dbReference type="Proteomes" id="UP000192582">
    <property type="component" value="Unassembled WGS sequence"/>
</dbReference>
<evidence type="ECO:0000313" key="2">
    <source>
        <dbReference type="EMBL" id="SMB97098.1"/>
    </source>
</evidence>
<accession>A0A1W1VUR3</accession>
<dbReference type="RefSeq" id="WP_084051174.1">
    <property type="nucleotide sequence ID" value="NZ_FWWU01000010.1"/>
</dbReference>
<reference evidence="2 3" key="1">
    <citation type="submission" date="2017-04" db="EMBL/GenBank/DDBJ databases">
        <authorList>
            <person name="Afonso C.L."/>
            <person name="Miller P.J."/>
            <person name="Scott M.A."/>
            <person name="Spackman E."/>
            <person name="Goraichik I."/>
            <person name="Dimitrov K.M."/>
            <person name="Suarez D.L."/>
            <person name="Swayne D.E."/>
        </authorList>
    </citation>
    <scope>NUCLEOTIDE SEQUENCE [LARGE SCALE GENOMIC DNA]</scope>
    <source>
        <strain evidence="2 3">KR-140</strain>
    </source>
</reference>
<name>A0A1W1VUR3_9DEIO</name>
<dbReference type="InterPro" id="IPR013321">
    <property type="entry name" value="Arc_rbn_hlx_hlx"/>
</dbReference>
<gene>
    <name evidence="2" type="ORF">SAMN00790413_06339</name>
</gene>
<feature type="compositionally biased region" description="Low complexity" evidence="1">
    <location>
        <begin position="14"/>
        <end position="27"/>
    </location>
</feature>
<proteinExistence type="predicted"/>
<evidence type="ECO:0000256" key="1">
    <source>
        <dbReference type="SAM" id="MobiDB-lite"/>
    </source>
</evidence>